<dbReference type="EMBL" id="JADPVI010000005">
    <property type="protein sequence ID" value="MBF8458396.1"/>
    <property type="molecule type" value="Genomic_DNA"/>
</dbReference>
<keyword evidence="2" id="KW-1185">Reference proteome</keyword>
<evidence type="ECO:0000313" key="2">
    <source>
        <dbReference type="Proteomes" id="UP000660070"/>
    </source>
</evidence>
<organism evidence="1 2">
    <name type="scientific">Kaistella gelatinilytica</name>
    <dbReference type="NCBI Taxonomy" id="2787636"/>
    <lineage>
        <taxon>Bacteria</taxon>
        <taxon>Pseudomonadati</taxon>
        <taxon>Bacteroidota</taxon>
        <taxon>Flavobacteriia</taxon>
        <taxon>Flavobacteriales</taxon>
        <taxon>Weeksellaceae</taxon>
        <taxon>Chryseobacterium group</taxon>
        <taxon>Kaistella</taxon>
    </lineage>
</organism>
<dbReference type="Proteomes" id="UP000660070">
    <property type="component" value="Unassembled WGS sequence"/>
</dbReference>
<comment type="caution">
    <text evidence="1">The sequence shown here is derived from an EMBL/GenBank/DDBJ whole genome shotgun (WGS) entry which is preliminary data.</text>
</comment>
<evidence type="ECO:0000313" key="1">
    <source>
        <dbReference type="EMBL" id="MBF8458396.1"/>
    </source>
</evidence>
<evidence type="ECO:0008006" key="3">
    <source>
        <dbReference type="Google" id="ProtNLM"/>
    </source>
</evidence>
<proteinExistence type="predicted"/>
<gene>
    <name evidence="1" type="ORF">IV494_14525</name>
</gene>
<reference evidence="1 2" key="1">
    <citation type="submission" date="2020-11" db="EMBL/GenBank/DDBJ databases">
        <title>Kaistella gelatinilytica sp. nov., a flavobacterium isolated from Antarctic Soil.</title>
        <authorList>
            <person name="Li J."/>
        </authorList>
    </citation>
    <scope>NUCLEOTIDE SEQUENCE [LARGE SCALE GENOMIC DNA]</scope>
    <source>
        <strain evidence="1 2">G5-32</strain>
    </source>
</reference>
<protein>
    <recommendedName>
        <fullName evidence="3">SH3b domain-containing protein</fullName>
    </recommendedName>
</protein>
<name>A0ABS0FF93_9FLAO</name>
<dbReference type="RefSeq" id="WP_196080836.1">
    <property type="nucleotide sequence ID" value="NZ_JADPVI010000005.1"/>
</dbReference>
<sequence length="138" mass="15955">MILSTMLYSKKSSDIPENKSIFNLPIVGSKIEILDYPVPAKYNYINIDGETPTSLLEINKNVFIIWFEGDTERWYLVTFKNNKLFDNLFIGKSETVETENGTTVNYINFNIDKNFLITLNYSSGRNVDSSIIQQTEKY</sequence>
<accession>A0ABS0FF93</accession>